<proteinExistence type="predicted"/>
<evidence type="ECO:0000313" key="3">
    <source>
        <dbReference type="Proteomes" id="UP000195981"/>
    </source>
</evidence>
<accession>A0A1X6WUZ6</accession>
<dbReference type="Proteomes" id="UP000195981">
    <property type="component" value="Unassembled WGS sequence"/>
</dbReference>
<gene>
    <name evidence="2" type="ORF">FM110_02985</name>
</gene>
<feature type="region of interest" description="Disordered" evidence="1">
    <location>
        <begin position="1"/>
        <end position="55"/>
    </location>
</feature>
<feature type="compositionally biased region" description="Gly residues" evidence="1">
    <location>
        <begin position="24"/>
        <end position="40"/>
    </location>
</feature>
<dbReference type="AlphaFoldDB" id="A0A1X6WUZ6"/>
<protein>
    <submittedName>
        <fullName evidence="2">Uncharacterized protein</fullName>
    </submittedName>
</protein>
<keyword evidence="3" id="KW-1185">Reference proteome</keyword>
<name>A0A1X6WUZ6_9MICO</name>
<dbReference type="PROSITE" id="PS51257">
    <property type="entry name" value="PROKAR_LIPOPROTEIN"/>
    <property type="match status" value="1"/>
</dbReference>
<reference evidence="2 3" key="1">
    <citation type="submission" date="2017-02" db="EMBL/GenBank/DDBJ databases">
        <authorList>
            <person name="Peterson S.W."/>
        </authorList>
    </citation>
    <scope>NUCLEOTIDE SEQUENCE [LARGE SCALE GENOMIC DNA]</scope>
    <source>
        <strain evidence="2 3">CIP104813</strain>
    </source>
</reference>
<feature type="compositionally biased region" description="Low complexity" evidence="1">
    <location>
        <begin position="1"/>
        <end position="23"/>
    </location>
</feature>
<sequence length="55" mass="5046">MDADRPASLGASPPASAACPAVGSGAGGSAVCSRGGGAGSGMMPLAVPRGMRTSK</sequence>
<evidence type="ECO:0000256" key="1">
    <source>
        <dbReference type="SAM" id="MobiDB-lite"/>
    </source>
</evidence>
<evidence type="ECO:0000313" key="2">
    <source>
        <dbReference type="EMBL" id="SLM89100.1"/>
    </source>
</evidence>
<organism evidence="2 3">
    <name type="scientific">Brachybacterium nesterenkovii</name>
    <dbReference type="NCBI Taxonomy" id="47847"/>
    <lineage>
        <taxon>Bacteria</taxon>
        <taxon>Bacillati</taxon>
        <taxon>Actinomycetota</taxon>
        <taxon>Actinomycetes</taxon>
        <taxon>Micrococcales</taxon>
        <taxon>Dermabacteraceae</taxon>
        <taxon>Brachybacterium</taxon>
    </lineage>
</organism>
<dbReference type="EMBL" id="FWFG01000027">
    <property type="protein sequence ID" value="SLM89100.1"/>
    <property type="molecule type" value="Genomic_DNA"/>
</dbReference>